<reference evidence="7 8" key="1">
    <citation type="submission" date="2018-07" db="EMBL/GenBank/DDBJ databases">
        <title>Genomic Encyclopedia of Type Strains, Phase IV (KMG-IV): sequencing the most valuable type-strain genomes for metagenomic binning, comparative biology and taxonomic classification.</title>
        <authorList>
            <person name="Goeker M."/>
        </authorList>
    </citation>
    <scope>NUCLEOTIDE SEQUENCE [LARGE SCALE GENOMIC DNA]</scope>
    <source>
        <strain evidence="7 8">DSM 44952</strain>
    </source>
</reference>
<dbReference type="SUPFAM" id="SSF53850">
    <property type="entry name" value="Periplasmic binding protein-like II"/>
    <property type="match status" value="1"/>
</dbReference>
<keyword evidence="8" id="KW-1185">Reference proteome</keyword>
<proteinExistence type="inferred from homology"/>
<dbReference type="CDD" id="cd08423">
    <property type="entry name" value="PBP2_LTTR_like_6"/>
    <property type="match status" value="1"/>
</dbReference>
<dbReference type="InterPro" id="IPR036390">
    <property type="entry name" value="WH_DNA-bd_sf"/>
</dbReference>
<evidence type="ECO:0000259" key="6">
    <source>
        <dbReference type="PROSITE" id="PS50931"/>
    </source>
</evidence>
<name>A0A370HBE2_9NOCA</name>
<gene>
    <name evidence="7" type="ORF">DFR68_102224</name>
</gene>
<dbReference type="Gene3D" id="3.40.190.10">
    <property type="entry name" value="Periplasmic binding protein-like II"/>
    <property type="match status" value="2"/>
</dbReference>
<evidence type="ECO:0000256" key="4">
    <source>
        <dbReference type="ARBA" id="ARBA00023159"/>
    </source>
</evidence>
<keyword evidence="5" id="KW-0804">Transcription</keyword>
<dbReference type="EMBL" id="QQAZ01000002">
    <property type="protein sequence ID" value="RDI54100.1"/>
    <property type="molecule type" value="Genomic_DNA"/>
</dbReference>
<comment type="caution">
    <text evidence="7">The sequence shown here is derived from an EMBL/GenBank/DDBJ whole genome shotgun (WGS) entry which is preliminary data.</text>
</comment>
<evidence type="ECO:0000313" key="7">
    <source>
        <dbReference type="EMBL" id="RDI54100.1"/>
    </source>
</evidence>
<dbReference type="Pfam" id="PF03466">
    <property type="entry name" value="LysR_substrate"/>
    <property type="match status" value="1"/>
</dbReference>
<dbReference type="PANTHER" id="PTHR30346">
    <property type="entry name" value="TRANSCRIPTIONAL DUAL REGULATOR HCAR-RELATED"/>
    <property type="match status" value="1"/>
</dbReference>
<keyword evidence="4" id="KW-0010">Activator</keyword>
<evidence type="ECO:0000256" key="1">
    <source>
        <dbReference type="ARBA" id="ARBA00009437"/>
    </source>
</evidence>
<evidence type="ECO:0000313" key="8">
    <source>
        <dbReference type="Proteomes" id="UP000255355"/>
    </source>
</evidence>
<feature type="domain" description="HTH lysR-type" evidence="6">
    <location>
        <begin position="1"/>
        <end position="58"/>
    </location>
</feature>
<dbReference type="InterPro" id="IPR005119">
    <property type="entry name" value="LysR_subst-bd"/>
</dbReference>
<dbReference type="RefSeq" id="WP_068015735.1">
    <property type="nucleotide sequence ID" value="NZ_QQAZ01000002.1"/>
</dbReference>
<comment type="similarity">
    <text evidence="1">Belongs to the LysR transcriptional regulatory family.</text>
</comment>
<dbReference type="GO" id="GO:0003700">
    <property type="term" value="F:DNA-binding transcription factor activity"/>
    <property type="evidence" value="ECO:0007669"/>
    <property type="project" value="InterPro"/>
</dbReference>
<dbReference type="AlphaFoldDB" id="A0A370HBE2"/>
<dbReference type="PANTHER" id="PTHR30346:SF29">
    <property type="entry name" value="LYSR SUBSTRATE-BINDING"/>
    <property type="match status" value="1"/>
</dbReference>
<keyword evidence="2" id="KW-0805">Transcription regulation</keyword>
<accession>A0A370HBE2</accession>
<dbReference type="InterPro" id="IPR000847">
    <property type="entry name" value="LysR_HTH_N"/>
</dbReference>
<dbReference type="Pfam" id="PF00126">
    <property type="entry name" value="HTH_1"/>
    <property type="match status" value="1"/>
</dbReference>
<dbReference type="STRING" id="1210089.GCA_001613165_01571"/>
<dbReference type="GO" id="GO:0003677">
    <property type="term" value="F:DNA binding"/>
    <property type="evidence" value="ECO:0007669"/>
    <property type="project" value="UniProtKB-KW"/>
</dbReference>
<sequence>MIDPRLQTLRVLRERGTVTATAAALHLTPSTVSQQLRQLARDLDVPLLEQIGRRVRLTAAGYALLRHADAMAAEAERARAELATHRAGLAGVLRICAMPTVLVALVAPAASRLRESHPRLSVELMQDESRHCFDLVLAGDSDIAVVLPAAGGPAPGDPRFEQHPLLDEPQDLLVSADHPLAGRSSVALAEAAADDWISGLERITHDLVIASACAAAGFTPRITCRAVDFLGVAAMVEHGFGVSLISRLAYLPPEFGVKRIPLHGDPIPIRRHLTCVRRGSAEHPLIAVGLATIRAACEERSDIMVVGP</sequence>
<dbReference type="OrthoDB" id="4131546at2"/>
<dbReference type="Proteomes" id="UP000255355">
    <property type="component" value="Unassembled WGS sequence"/>
</dbReference>
<dbReference type="PROSITE" id="PS50931">
    <property type="entry name" value="HTH_LYSR"/>
    <property type="match status" value="1"/>
</dbReference>
<evidence type="ECO:0000256" key="5">
    <source>
        <dbReference type="ARBA" id="ARBA00023163"/>
    </source>
</evidence>
<evidence type="ECO:0000256" key="2">
    <source>
        <dbReference type="ARBA" id="ARBA00023015"/>
    </source>
</evidence>
<organism evidence="7 8">
    <name type="scientific">Nocardia mexicana</name>
    <dbReference type="NCBI Taxonomy" id="279262"/>
    <lineage>
        <taxon>Bacteria</taxon>
        <taxon>Bacillati</taxon>
        <taxon>Actinomycetota</taxon>
        <taxon>Actinomycetes</taxon>
        <taxon>Mycobacteriales</taxon>
        <taxon>Nocardiaceae</taxon>
        <taxon>Nocardia</taxon>
    </lineage>
</organism>
<dbReference type="GO" id="GO:0032993">
    <property type="term" value="C:protein-DNA complex"/>
    <property type="evidence" value="ECO:0007669"/>
    <property type="project" value="TreeGrafter"/>
</dbReference>
<evidence type="ECO:0000256" key="3">
    <source>
        <dbReference type="ARBA" id="ARBA00023125"/>
    </source>
</evidence>
<dbReference type="SUPFAM" id="SSF46785">
    <property type="entry name" value="Winged helix' DNA-binding domain"/>
    <property type="match status" value="1"/>
</dbReference>
<dbReference type="Gene3D" id="1.10.10.10">
    <property type="entry name" value="Winged helix-like DNA-binding domain superfamily/Winged helix DNA-binding domain"/>
    <property type="match status" value="1"/>
</dbReference>
<dbReference type="InterPro" id="IPR036388">
    <property type="entry name" value="WH-like_DNA-bd_sf"/>
</dbReference>
<protein>
    <submittedName>
        <fullName evidence="7">DNA-binding transcriptional LysR family regulator</fullName>
    </submittedName>
</protein>
<keyword evidence="3 7" id="KW-0238">DNA-binding</keyword>